<accession>A0A9K3GN96</accession>
<comment type="caution">
    <text evidence="10">The sequence shown here is derived from an EMBL/GenBank/DDBJ whole genome shotgun (WGS) entry which is preliminary data.</text>
</comment>
<evidence type="ECO:0000256" key="7">
    <source>
        <dbReference type="ARBA" id="ARBA00023157"/>
    </source>
</evidence>
<dbReference type="PANTHER" id="PTHR15071:SF0">
    <property type="entry name" value="MANNOSE 6-PHOSPHATE RECEPTOR-LIKE PROTEIN 1"/>
    <property type="match status" value="1"/>
</dbReference>
<evidence type="ECO:0000259" key="9">
    <source>
        <dbReference type="PROSITE" id="PS51914"/>
    </source>
</evidence>
<evidence type="ECO:0000256" key="8">
    <source>
        <dbReference type="SAM" id="Phobius"/>
    </source>
</evidence>
<protein>
    <recommendedName>
        <fullName evidence="9">MRH domain-containing protein</fullName>
    </recommendedName>
</protein>
<proteinExistence type="predicted"/>
<keyword evidence="7" id="KW-1015">Disulfide bond</keyword>
<evidence type="ECO:0000313" key="11">
    <source>
        <dbReference type="Proteomes" id="UP000265618"/>
    </source>
</evidence>
<sequence>MDLSLATSSLTSPLPLSPSLPLPPSPHCQYWACGTADVVYDDHPAGATAGFTATYTDGRTPGSTNTRNTVVYFTCPTATTHVTLPLAETEGGVCYLADAQESGWFNMGCDARDSCECDPQSDSFYYVLEYTTEAACPVPYTTGDGVQYDVAGLTRQDSDYVIMDVETFMYETVGTRFYVNVNHPLTMVIPDTDTDSATSMSMSQSSKSDCDGAGVCSYDGHGHYLPLGDVVTQFSDHPAASTAGVTATYTGTYGKEIRTSTVYFTCPGADAPSLSIEDSGMCYRAEAAAEGWFSAECDTLSPCQCGVEAQEPDEDGEGGAPAVTYYVLEFTTQAACPTYIPSVLWWGWVLVGVGVVAVLLGAYFWYRSSKRTKSLRQPLL</sequence>
<dbReference type="InterPro" id="IPR009011">
    <property type="entry name" value="Man6P_isomerase_rcpt-bd_dom_sf"/>
</dbReference>
<dbReference type="Gene3D" id="2.70.130.10">
    <property type="entry name" value="Mannose-6-phosphate receptor binding domain"/>
    <property type="match status" value="1"/>
</dbReference>
<dbReference type="AlphaFoldDB" id="A0A9K3GN96"/>
<dbReference type="InterPro" id="IPR044865">
    <property type="entry name" value="MRH_dom"/>
</dbReference>
<reference evidence="10 11" key="1">
    <citation type="journal article" date="2018" name="PLoS ONE">
        <title>The draft genome of Kipferlia bialata reveals reductive genome evolution in fornicate parasites.</title>
        <authorList>
            <person name="Tanifuji G."/>
            <person name="Takabayashi S."/>
            <person name="Kume K."/>
            <person name="Takagi M."/>
            <person name="Nakayama T."/>
            <person name="Kamikawa R."/>
            <person name="Inagaki Y."/>
            <person name="Hashimoto T."/>
        </authorList>
    </citation>
    <scope>NUCLEOTIDE SEQUENCE [LARGE SCALE GENOMIC DNA]</scope>
    <source>
        <strain evidence="10">NY0173</strain>
    </source>
</reference>
<evidence type="ECO:0000256" key="6">
    <source>
        <dbReference type="ARBA" id="ARBA00023136"/>
    </source>
</evidence>
<dbReference type="GO" id="GO:0000139">
    <property type="term" value="C:Golgi membrane"/>
    <property type="evidence" value="ECO:0007669"/>
    <property type="project" value="UniProtKB-SubCell"/>
</dbReference>
<keyword evidence="11" id="KW-1185">Reference proteome</keyword>
<dbReference type="GO" id="GO:0010008">
    <property type="term" value="C:endosome membrane"/>
    <property type="evidence" value="ECO:0007669"/>
    <property type="project" value="UniProtKB-SubCell"/>
</dbReference>
<dbReference type="Proteomes" id="UP000265618">
    <property type="component" value="Unassembled WGS sequence"/>
</dbReference>
<feature type="transmembrane region" description="Helical" evidence="8">
    <location>
        <begin position="343"/>
        <end position="366"/>
    </location>
</feature>
<dbReference type="SUPFAM" id="SSF50911">
    <property type="entry name" value="Mannose 6-phosphate receptor domain"/>
    <property type="match status" value="1"/>
</dbReference>
<evidence type="ECO:0000313" key="10">
    <source>
        <dbReference type="EMBL" id="GIQ89187.1"/>
    </source>
</evidence>
<keyword evidence="4" id="KW-0732">Signal</keyword>
<keyword evidence="5 8" id="KW-1133">Transmembrane helix</keyword>
<dbReference type="EMBL" id="BDIP01004775">
    <property type="protein sequence ID" value="GIQ89187.1"/>
    <property type="molecule type" value="Genomic_DNA"/>
</dbReference>
<dbReference type="PANTHER" id="PTHR15071">
    <property type="entry name" value="MANNOSE-6-PHOSPHATE RECEPTOR FAMILY MEMBER"/>
    <property type="match status" value="1"/>
</dbReference>
<keyword evidence="3 8" id="KW-0812">Transmembrane</keyword>
<name>A0A9K3GN96_9EUKA</name>
<feature type="domain" description="MRH" evidence="9">
    <location>
        <begin position="156"/>
        <end position="338"/>
    </location>
</feature>
<comment type="subcellular location">
    <subcellularLocation>
        <location evidence="1">Endomembrane system</location>
    </subcellularLocation>
</comment>
<evidence type="ECO:0000256" key="1">
    <source>
        <dbReference type="ARBA" id="ARBA00004308"/>
    </source>
</evidence>
<evidence type="ECO:0000256" key="3">
    <source>
        <dbReference type="ARBA" id="ARBA00022692"/>
    </source>
</evidence>
<evidence type="ECO:0000256" key="5">
    <source>
        <dbReference type="ARBA" id="ARBA00022989"/>
    </source>
</evidence>
<evidence type="ECO:0000256" key="4">
    <source>
        <dbReference type="ARBA" id="ARBA00022729"/>
    </source>
</evidence>
<evidence type="ECO:0000256" key="2">
    <source>
        <dbReference type="ARBA" id="ARBA00022448"/>
    </source>
</evidence>
<gene>
    <name evidence="10" type="ORF">KIPB_011594</name>
</gene>
<organism evidence="10 11">
    <name type="scientific">Kipferlia bialata</name>
    <dbReference type="NCBI Taxonomy" id="797122"/>
    <lineage>
        <taxon>Eukaryota</taxon>
        <taxon>Metamonada</taxon>
        <taxon>Carpediemonas-like organisms</taxon>
        <taxon>Kipferlia</taxon>
    </lineage>
</organism>
<dbReference type="PROSITE" id="PS51914">
    <property type="entry name" value="MRH"/>
    <property type="match status" value="1"/>
</dbReference>
<keyword evidence="2" id="KW-0813">Transport</keyword>
<keyword evidence="6 8" id="KW-0472">Membrane</keyword>